<sequence>MQLLKAMREQLGKTSAGRSADAVAAANSLGMDRGTLEFHRSLHDLVRADYLEDPANPALRAQGKYLITFEGIAAADNY</sequence>
<protein>
    <submittedName>
        <fullName evidence="1">Uncharacterized protein</fullName>
    </submittedName>
</protein>
<reference evidence="1" key="1">
    <citation type="submission" date="2020-02" db="EMBL/GenBank/DDBJ databases">
        <authorList>
            <person name="Meier V. D."/>
        </authorList>
    </citation>
    <scope>NUCLEOTIDE SEQUENCE</scope>
    <source>
        <strain evidence="1">AVDCRST_MAG58</strain>
    </source>
</reference>
<evidence type="ECO:0000313" key="1">
    <source>
        <dbReference type="EMBL" id="CAA9455116.1"/>
    </source>
</evidence>
<dbReference type="AlphaFoldDB" id="A0A6J4QXD0"/>
<gene>
    <name evidence="1" type="ORF">AVDCRST_MAG58-1222</name>
</gene>
<organism evidence="1">
    <name type="scientific">uncultured Rubrobacteraceae bacterium</name>
    <dbReference type="NCBI Taxonomy" id="349277"/>
    <lineage>
        <taxon>Bacteria</taxon>
        <taxon>Bacillati</taxon>
        <taxon>Actinomycetota</taxon>
        <taxon>Rubrobacteria</taxon>
        <taxon>Rubrobacterales</taxon>
        <taxon>Rubrobacteraceae</taxon>
        <taxon>environmental samples</taxon>
    </lineage>
</organism>
<name>A0A6J4QXD0_9ACTN</name>
<accession>A0A6J4QXD0</accession>
<dbReference type="EMBL" id="CADCVF010000034">
    <property type="protein sequence ID" value="CAA9455116.1"/>
    <property type="molecule type" value="Genomic_DNA"/>
</dbReference>
<proteinExistence type="predicted"/>